<geneLocation type="plasmid" evidence="2">
    <name>pb18-1</name>
</geneLocation>
<protein>
    <submittedName>
        <fullName evidence="1">Uncharacterized protein</fullName>
    </submittedName>
</protein>
<organism evidence="1 2">
    <name type="scientific">Acinetobacter indicus</name>
    <dbReference type="NCBI Taxonomy" id="756892"/>
    <lineage>
        <taxon>Bacteria</taxon>
        <taxon>Pseudomonadati</taxon>
        <taxon>Pseudomonadota</taxon>
        <taxon>Gammaproteobacteria</taxon>
        <taxon>Moraxellales</taxon>
        <taxon>Moraxellaceae</taxon>
        <taxon>Acinetobacter</taxon>
    </lineage>
</organism>
<dbReference type="AlphaFoldDB" id="A0A6C0Y6T4"/>
<keyword evidence="1" id="KW-0614">Plasmid</keyword>
<dbReference type="Proteomes" id="UP000503440">
    <property type="component" value="Plasmid pB18-1"/>
</dbReference>
<name>A0A6C0Y6T4_9GAMM</name>
<gene>
    <name evidence="1" type="ORF">FSC09_15765</name>
</gene>
<dbReference type="RefSeq" id="WP_163146505.1">
    <property type="nucleotide sequence ID" value="NZ_CP044456.1"/>
</dbReference>
<proteinExistence type="predicted"/>
<accession>A0A6C0Y6T4</accession>
<evidence type="ECO:0000313" key="2">
    <source>
        <dbReference type="Proteomes" id="UP000503440"/>
    </source>
</evidence>
<reference evidence="1 2" key="1">
    <citation type="submission" date="2019-09" db="EMBL/GenBank/DDBJ databases">
        <title>Non-baumannii Acinetobacter spp. carrying blaNDM-1 isolated in China.</title>
        <authorList>
            <person name="Cui C."/>
            <person name="Chen C."/>
            <person name="Sun J."/>
            <person name="Liu Y."/>
        </authorList>
    </citation>
    <scope>NUCLEOTIDE SEQUENCE [LARGE SCALE GENOMIC DNA]</scope>
    <source>
        <strain evidence="1 2">B18</strain>
        <plasmid evidence="2">pb18-1</plasmid>
    </source>
</reference>
<dbReference type="EMBL" id="CP044456">
    <property type="protein sequence ID" value="QIC71846.1"/>
    <property type="molecule type" value="Genomic_DNA"/>
</dbReference>
<evidence type="ECO:0000313" key="1">
    <source>
        <dbReference type="EMBL" id="QIC71846.1"/>
    </source>
</evidence>
<sequence>MTFDSRTQRKDDSPKARVLARFPQYQCIKKPGFGFVITDGVNNLCGDKTAYEAWRTAESILIASPERETRRLAQLNDQKSKSV</sequence>